<keyword evidence="2" id="KW-1185">Reference proteome</keyword>
<dbReference type="AlphaFoldDB" id="A0A3L7ARW2"/>
<protein>
    <submittedName>
        <fullName evidence="1">Uncharacterized protein</fullName>
    </submittedName>
</protein>
<evidence type="ECO:0000313" key="1">
    <source>
        <dbReference type="EMBL" id="RLP83239.1"/>
    </source>
</evidence>
<reference evidence="1 2" key="1">
    <citation type="submission" date="2018-10" db="EMBL/GenBank/DDBJ databases">
        <authorList>
            <person name="Li J."/>
        </authorList>
    </citation>
    <scope>NUCLEOTIDE SEQUENCE [LARGE SCALE GENOMIC DNA]</scope>
    <source>
        <strain evidence="1 2">JCM 11654</strain>
    </source>
</reference>
<dbReference type="Proteomes" id="UP000269438">
    <property type="component" value="Unassembled WGS sequence"/>
</dbReference>
<gene>
    <name evidence="1" type="ORF">D9V34_08405</name>
</gene>
<proteinExistence type="predicted"/>
<sequence>MRDTCGYSYLYWTSSGRGYETGYYINASAGFALTHTWSLFFTTTSGPELRDHSGIAPWGGRSWSATGTLDGGGQSGSASGTVFLNNGGICVSKGPVAN</sequence>
<comment type="caution">
    <text evidence="1">The sequence shown here is derived from an EMBL/GenBank/DDBJ whole genome shotgun (WGS) entry which is preliminary data.</text>
</comment>
<name>A0A3L7ARW2_9MICO</name>
<evidence type="ECO:0000313" key="2">
    <source>
        <dbReference type="Proteomes" id="UP000269438"/>
    </source>
</evidence>
<accession>A0A3L7ARW2</accession>
<organism evidence="1 2">
    <name type="scientific">Mycetocola lacteus</name>
    <dbReference type="NCBI Taxonomy" id="76637"/>
    <lineage>
        <taxon>Bacteria</taxon>
        <taxon>Bacillati</taxon>
        <taxon>Actinomycetota</taxon>
        <taxon>Actinomycetes</taxon>
        <taxon>Micrococcales</taxon>
        <taxon>Microbacteriaceae</taxon>
        <taxon>Mycetocola</taxon>
    </lineage>
</organism>
<dbReference type="EMBL" id="RCUY01000005">
    <property type="protein sequence ID" value="RLP83239.1"/>
    <property type="molecule type" value="Genomic_DNA"/>
</dbReference>